<dbReference type="GO" id="GO:0005737">
    <property type="term" value="C:cytoplasm"/>
    <property type="evidence" value="ECO:0007669"/>
    <property type="project" value="TreeGrafter"/>
</dbReference>
<reference evidence="4" key="1">
    <citation type="journal article" date="2014" name="Nat. Commun.">
        <title>The rainbow trout genome provides novel insights into evolution after whole-genome duplication in vertebrates.</title>
        <authorList>
            <person name="Berthelot C."/>
            <person name="Brunet F."/>
            <person name="Chalopin D."/>
            <person name="Juanchich A."/>
            <person name="Bernard M."/>
            <person name="Noel B."/>
            <person name="Bento P."/>
            <person name="Da Silva C."/>
            <person name="Labadie K."/>
            <person name="Alberti A."/>
            <person name="Aury J.M."/>
            <person name="Louis A."/>
            <person name="Dehais P."/>
            <person name="Bardou P."/>
            <person name="Montfort J."/>
            <person name="Klopp C."/>
            <person name="Cabau C."/>
            <person name="Gaspin C."/>
            <person name="Thorgaard G.H."/>
            <person name="Boussaha M."/>
            <person name="Quillet E."/>
            <person name="Guyomard R."/>
            <person name="Galiana D."/>
            <person name="Bobe J."/>
            <person name="Volff J.N."/>
            <person name="Genet C."/>
            <person name="Wincker P."/>
            <person name="Jaillon O."/>
            <person name="Roest Crollius H."/>
            <person name="Guiguen Y."/>
        </authorList>
    </citation>
    <scope>NUCLEOTIDE SEQUENCE [LARGE SCALE GENOMIC DNA]</scope>
</reference>
<dbReference type="PANTHER" id="PTHR43570:SF22">
    <property type="entry name" value="ALDEHYDE DEHYDROGENASE"/>
    <property type="match status" value="1"/>
</dbReference>
<dbReference type="Gene3D" id="3.40.309.10">
    <property type="entry name" value="Aldehyde Dehydrogenase, Chain A, domain 2"/>
    <property type="match status" value="1"/>
</dbReference>
<dbReference type="Proteomes" id="UP000193380">
    <property type="component" value="Unassembled WGS sequence"/>
</dbReference>
<gene>
    <name evidence="4" type="ORF">GSONMT00000555001</name>
</gene>
<dbReference type="STRING" id="8022.A0A060ZG00"/>
<comment type="similarity">
    <text evidence="1">Belongs to the aldehyde dehydrogenase family.</text>
</comment>
<dbReference type="PANTHER" id="PTHR43570">
    <property type="entry name" value="ALDEHYDE DEHYDROGENASE"/>
    <property type="match status" value="1"/>
</dbReference>
<dbReference type="PaxDb" id="8022-A0A060ZG00"/>
<sequence length="151" mass="16702">MALLDGYTAALGGQSDSSQRYIAPTVVKDVPPHARLMQEEIFGPLLPIVTVSDIDDAIHFINEREKPLALYVFSSNKKVWRELVIKRMLAETTSGGVTVNDVMMHYTLNSLPFGGVGKKCSMILYTYAKSLGCCLARDLGWQASRYWVDAG</sequence>
<dbReference type="Pfam" id="PF00171">
    <property type="entry name" value="Aldedh"/>
    <property type="match status" value="1"/>
</dbReference>
<accession>A0A060ZG00</accession>
<evidence type="ECO:0000256" key="2">
    <source>
        <dbReference type="ARBA" id="ARBA00023002"/>
    </source>
</evidence>
<evidence type="ECO:0000259" key="3">
    <source>
        <dbReference type="Pfam" id="PF00171"/>
    </source>
</evidence>
<dbReference type="GO" id="GO:0004029">
    <property type="term" value="F:aldehyde dehydrogenase (NAD+) activity"/>
    <property type="evidence" value="ECO:0007669"/>
    <property type="project" value="TreeGrafter"/>
</dbReference>
<dbReference type="AlphaFoldDB" id="A0A060ZG00"/>
<name>A0A060ZG00_ONCMY</name>
<dbReference type="SUPFAM" id="SSF53720">
    <property type="entry name" value="ALDH-like"/>
    <property type="match status" value="1"/>
</dbReference>
<dbReference type="InterPro" id="IPR016163">
    <property type="entry name" value="Ald_DH_C"/>
</dbReference>
<proteinExistence type="inferred from homology"/>
<reference evidence="4" key="2">
    <citation type="submission" date="2014-03" db="EMBL/GenBank/DDBJ databases">
        <authorList>
            <person name="Genoscope - CEA"/>
        </authorList>
    </citation>
    <scope>NUCLEOTIDE SEQUENCE</scope>
</reference>
<organism evidence="4 5">
    <name type="scientific">Oncorhynchus mykiss</name>
    <name type="common">Rainbow trout</name>
    <name type="synonym">Salmo gairdneri</name>
    <dbReference type="NCBI Taxonomy" id="8022"/>
    <lineage>
        <taxon>Eukaryota</taxon>
        <taxon>Metazoa</taxon>
        <taxon>Chordata</taxon>
        <taxon>Craniata</taxon>
        <taxon>Vertebrata</taxon>
        <taxon>Euteleostomi</taxon>
        <taxon>Actinopterygii</taxon>
        <taxon>Neopterygii</taxon>
        <taxon>Teleostei</taxon>
        <taxon>Protacanthopterygii</taxon>
        <taxon>Salmoniformes</taxon>
        <taxon>Salmonidae</taxon>
        <taxon>Salmoninae</taxon>
        <taxon>Oncorhynchus</taxon>
    </lineage>
</organism>
<dbReference type="InterPro" id="IPR012394">
    <property type="entry name" value="Aldehyde_DH_NAD(P)"/>
</dbReference>
<feature type="domain" description="Aldehyde dehydrogenase" evidence="3">
    <location>
        <begin position="6"/>
        <end position="118"/>
    </location>
</feature>
<dbReference type="InterPro" id="IPR015590">
    <property type="entry name" value="Aldehyde_DH_dom"/>
</dbReference>
<protein>
    <recommendedName>
        <fullName evidence="3">Aldehyde dehydrogenase domain-containing protein</fullName>
    </recommendedName>
</protein>
<evidence type="ECO:0000313" key="5">
    <source>
        <dbReference type="Proteomes" id="UP000193380"/>
    </source>
</evidence>
<dbReference type="InterPro" id="IPR016161">
    <property type="entry name" value="Ald_DH/histidinol_DH"/>
</dbReference>
<keyword evidence="2" id="KW-0560">Oxidoreductase</keyword>
<evidence type="ECO:0000256" key="1">
    <source>
        <dbReference type="ARBA" id="ARBA00009986"/>
    </source>
</evidence>
<dbReference type="GO" id="GO:0006081">
    <property type="term" value="P:aldehyde metabolic process"/>
    <property type="evidence" value="ECO:0007669"/>
    <property type="project" value="InterPro"/>
</dbReference>
<evidence type="ECO:0000313" key="4">
    <source>
        <dbReference type="EMBL" id="CDR00544.1"/>
    </source>
</evidence>
<dbReference type="GO" id="GO:0004028">
    <property type="term" value="F:3-chloroallyl aldehyde dehydrogenase activity"/>
    <property type="evidence" value="ECO:0007669"/>
    <property type="project" value="TreeGrafter"/>
</dbReference>
<dbReference type="EMBL" id="FR958040">
    <property type="protein sequence ID" value="CDR00544.1"/>
    <property type="molecule type" value="Genomic_DNA"/>
</dbReference>
<dbReference type="FunFam" id="3.40.309.10:FF:000034">
    <property type="entry name" value="Aldehyde dehydrogenase, dimeric NADP-preferring"/>
    <property type="match status" value="1"/>
</dbReference>